<dbReference type="EMBL" id="BBMT01000003">
    <property type="protein sequence ID" value="GAL33690.1"/>
    <property type="molecule type" value="Genomic_DNA"/>
</dbReference>
<dbReference type="InterPro" id="IPR036291">
    <property type="entry name" value="NAD(P)-bd_dom_sf"/>
</dbReference>
<dbReference type="Pfam" id="PF13561">
    <property type="entry name" value="adh_short_C2"/>
    <property type="match status" value="1"/>
</dbReference>
<reference evidence="1 2" key="1">
    <citation type="submission" date="2014-09" db="EMBL/GenBank/DDBJ databases">
        <title>Vibrio maritimus JCM 19240. (C210) whole genome shotgun sequence.</title>
        <authorList>
            <person name="Sawabe T."/>
            <person name="Meirelles P."/>
            <person name="Nakanishi M."/>
            <person name="Sayaka M."/>
            <person name="Hattori M."/>
            <person name="Ohkuma M."/>
        </authorList>
    </citation>
    <scope>NUCLEOTIDE SEQUENCE [LARGE SCALE GENOMIC DNA]</scope>
    <source>
        <strain evidence="1 2">JCM 19240</strain>
    </source>
</reference>
<accession>A0A090T0Z9</accession>
<evidence type="ECO:0000313" key="2">
    <source>
        <dbReference type="Proteomes" id="UP000029224"/>
    </source>
</evidence>
<sequence length="54" mass="6155">MTASMKPEARERLENMVPVRRMADPTEIAHTVRFILENEYVNGRVIEVDGGLVI</sequence>
<proteinExistence type="predicted"/>
<dbReference type="Gene3D" id="3.40.50.720">
    <property type="entry name" value="NAD(P)-binding Rossmann-like Domain"/>
    <property type="match status" value="1"/>
</dbReference>
<gene>
    <name evidence="1" type="ORF">JCM19240_2386</name>
</gene>
<dbReference type="InterPro" id="IPR002347">
    <property type="entry name" value="SDR_fam"/>
</dbReference>
<name>A0A090T0Z9_9VIBR</name>
<dbReference type="AlphaFoldDB" id="A0A090T0Z9"/>
<keyword evidence="2" id="KW-1185">Reference proteome</keyword>
<comment type="caution">
    <text evidence="1">The sequence shown here is derived from an EMBL/GenBank/DDBJ whole genome shotgun (WGS) entry which is preliminary data.</text>
</comment>
<protein>
    <submittedName>
        <fullName evidence="1">3-oxoacyl-[acyl-carrier protein] reductase</fullName>
        <ecNumber evidence="1">1.1.1.100</ecNumber>
    </submittedName>
</protein>
<organism evidence="1 2">
    <name type="scientific">Vibrio maritimus</name>
    <dbReference type="NCBI Taxonomy" id="990268"/>
    <lineage>
        <taxon>Bacteria</taxon>
        <taxon>Pseudomonadati</taxon>
        <taxon>Pseudomonadota</taxon>
        <taxon>Gammaproteobacteria</taxon>
        <taxon>Vibrionales</taxon>
        <taxon>Vibrionaceae</taxon>
        <taxon>Vibrio</taxon>
    </lineage>
</organism>
<dbReference type="SUPFAM" id="SSF51735">
    <property type="entry name" value="NAD(P)-binding Rossmann-fold domains"/>
    <property type="match status" value="1"/>
</dbReference>
<dbReference type="EC" id="1.1.1.100" evidence="1"/>
<keyword evidence="1" id="KW-0560">Oxidoreductase</keyword>
<evidence type="ECO:0000313" key="1">
    <source>
        <dbReference type="EMBL" id="GAL33690.1"/>
    </source>
</evidence>
<dbReference type="GO" id="GO:0004316">
    <property type="term" value="F:3-oxoacyl-[acyl-carrier-protein] reductase (NADPH) activity"/>
    <property type="evidence" value="ECO:0007669"/>
    <property type="project" value="UniProtKB-EC"/>
</dbReference>
<dbReference type="Proteomes" id="UP000029224">
    <property type="component" value="Unassembled WGS sequence"/>
</dbReference>
<reference evidence="1 2" key="2">
    <citation type="submission" date="2014-09" db="EMBL/GenBank/DDBJ databases">
        <authorList>
            <consortium name="NBRP consortium"/>
            <person name="Sawabe T."/>
            <person name="Meirelles P."/>
            <person name="Nakanishi M."/>
            <person name="Sayaka M."/>
            <person name="Hattori M."/>
            <person name="Ohkuma M."/>
        </authorList>
    </citation>
    <scope>NUCLEOTIDE SEQUENCE [LARGE SCALE GENOMIC DNA]</scope>
    <source>
        <strain evidence="1 2">JCM 19240</strain>
    </source>
</reference>